<evidence type="ECO:0000313" key="7">
    <source>
        <dbReference type="EMBL" id="CAD9077708.1"/>
    </source>
</evidence>
<evidence type="ECO:0000256" key="2">
    <source>
        <dbReference type="SAM" id="MobiDB-lite"/>
    </source>
</evidence>
<accession>A0A7S1PFF5</accession>
<dbReference type="Pfam" id="PF23227">
    <property type="entry name" value="HEAT_MROH2B_C"/>
    <property type="match status" value="1"/>
</dbReference>
<evidence type="ECO:0000259" key="4">
    <source>
        <dbReference type="Pfam" id="PF23210"/>
    </source>
</evidence>
<reference evidence="7" key="1">
    <citation type="submission" date="2021-01" db="EMBL/GenBank/DDBJ databases">
        <authorList>
            <person name="Corre E."/>
            <person name="Pelletier E."/>
            <person name="Niang G."/>
            <person name="Scheremetjew M."/>
            <person name="Finn R."/>
            <person name="Kale V."/>
            <person name="Holt S."/>
            <person name="Cochrane G."/>
            <person name="Meng A."/>
            <person name="Brown T."/>
            <person name="Cohen L."/>
        </authorList>
    </citation>
    <scope>NUCLEOTIDE SEQUENCE</scope>
    <source>
        <strain evidence="7">WS</strain>
    </source>
</reference>
<feature type="domain" description="MROH2B-like HEAT-repeats" evidence="4">
    <location>
        <begin position="311"/>
        <end position="948"/>
    </location>
</feature>
<sequence>MAWLFKKESAASSSSPSSSSYSSSPKQHDHDSSATDTIDEMTSGDSMGLKWTVPNYDTGKNVDSILEGLYQQMNDSSAEVKSQIRLSLEELGDKLPILTLCKGLQFLASTSRSTNKPHRVLTMNLMTHVLDSKDQLQIPKDVADALVKMSVSEIVAEKTISSEWQNSANLLLIAATRHNPQISARLLLENFPQGKIPHYFIIKALADFAHRYPKEFVPHLKDILSRTLPLLGMLKHDNLKWVFAAGLGRWSEAVVRVSEEFPDEEVDPRDYSASVRAALQHALQEWLLYKQSKVRLACAQGIGYMCYIIEPEELLKVLPKLIPDMIKLLKKEKADQLPVSIGMRHMTRAVMRDCPQQMEEHFDTFLTTIHGFIVSSNKNKKYEKWGENLEELCCAIHYTCNSPQYTDRVVTFLQKQIASNTSSIKVASLKLLNHLILNCDDALEPYKDQLVSALLLANSSKENSMSILSAFVDCVRSMAQFDYLKAQGGTDLVQVVITGSSISDAEIEEHKKKGKESKLITPETTREKCDHVLTEMTSGPYAPQMDDILWPFLMESLTPPQYVPAFVILCKCISDIAKRKKNDSNFIIDFDKEANLPKPDQLFARLIVMLSQPFERNESGINILRTLYCLSPNLNASLVEPWSKKLPLLKKEFLDAKNEDGSDSEFDQDKWENAILSLVRLSVDSVDDDQWNVSVGDAILKQAEPLYTNQPQLKRFLLTIMGLIIQKTNYKEFVIRAISGVFNNTNHKSESERLGCARGLGQASQAHTDTVLAKLARIMQSKEQKRSFFSKSTEPPVSAEAKATALLCYAYLCRLSPPELMKSRVDVHVIANIVPVLRAGGAGAQKLPYLLKKCGLTCLNFIGEAVTPERIPDFKLKARDELITVILEIIQPTPVKGKTSEEIMDQNHELTLQGLEALTTLINLPPKMAPEVQTATLKQLLQLLATNANGADAPAIPQEDVVEELHNVVAAILRADLSQSNLDAVLTHLERYMQSTSARARRGSTSTYVFVLKEFASGINENKPEADTLFNTGKMLGLLTPRLTEPVMDVRRNALDSIYLTLRIQHYISSPADSELPESIQRLISLRSRLDATEPDEKLQVTRDVVSIYSQCIDQSHLQDTLKTLMSTFNDVEEDAANGACFVFNGLVRHRGQELEKHVDQYVKMMVECMNRLSTRVQIVKGLLLSVRCLAKHYPLPVITSLLSYSVPHSKEVVNSFKELSKDKELLCIFFDHVIDMMNNSQLYDEKRGGANKGGSGVQLISVPEIDSATAALHEALSSSDCYAMMDAYYHQLVVAIVLRVGSSNAVSVNPPVADAQMCMRNLLKCARDEDILQKLEQDSSMDKLVGSEFPEGIQNILEMICKQHPEKIRPMFDLVKEYVKRTYLGQKIAATAAVSVLLNNIENDREMVNDAINCLLNRSGLDEPVIVKLYAIRGLAKVYKHPKEILHRFLTSIMTSLIAAVEDKDEGIILETMTAIRQLFSVADDEYASPHLLNLCIRLKPSFEKPNPQLRASSIHLFGTLARYAKGQQSDALLNKFHENLPTILLHLRDPEDEVIVACKTALIHIFPAFGKQKSSRIVGEVDVTKIRSAQNFEQFAKDFSVTWVEDFPERISEMSMNTVLFFDSQWPDLAAGACYLLGYMIAAMNDEQKQRINLRHNCGAIIKLLRSQHVQIREAAGKVLGLLDEA</sequence>
<dbReference type="Pfam" id="PF23210">
    <property type="entry name" value="HEAT_Maestro_2"/>
    <property type="match status" value="1"/>
</dbReference>
<dbReference type="InterPro" id="IPR055408">
    <property type="entry name" value="HEAT_MROH2B-like"/>
</dbReference>
<evidence type="ECO:0000256" key="1">
    <source>
        <dbReference type="ARBA" id="ARBA00022737"/>
    </source>
</evidence>
<evidence type="ECO:0000259" key="3">
    <source>
        <dbReference type="Pfam" id="PF21047"/>
    </source>
</evidence>
<dbReference type="Pfam" id="PF23221">
    <property type="entry name" value="HEAT_MROH2B_1st"/>
    <property type="match status" value="1"/>
</dbReference>
<dbReference type="InterPro" id="IPR011989">
    <property type="entry name" value="ARM-like"/>
</dbReference>
<dbReference type="InterPro" id="IPR048465">
    <property type="entry name" value="Maestro-like_HEAT"/>
</dbReference>
<feature type="compositionally biased region" description="Low complexity" evidence="2">
    <location>
        <begin position="10"/>
        <end position="25"/>
    </location>
</feature>
<dbReference type="PANTHER" id="PTHR23120:SF0">
    <property type="entry name" value="MAESTRO HEAT-LIKE REPEAT FAMILY MEMBER 1"/>
    <property type="match status" value="1"/>
</dbReference>
<evidence type="ECO:0000259" key="5">
    <source>
        <dbReference type="Pfam" id="PF23221"/>
    </source>
</evidence>
<gene>
    <name evidence="7" type="ORF">PCOS0759_LOCUS940</name>
</gene>
<proteinExistence type="predicted"/>
<dbReference type="InterPro" id="IPR055406">
    <property type="entry name" value="HEAT_Maestro"/>
</dbReference>
<name>A0A7S1PFF5_9EUKA</name>
<dbReference type="SUPFAM" id="SSF48371">
    <property type="entry name" value="ARM repeat"/>
    <property type="match status" value="1"/>
</dbReference>
<dbReference type="PANTHER" id="PTHR23120">
    <property type="entry name" value="MAESTRO-RELATED HEAT DOMAIN-CONTAINING"/>
    <property type="match status" value="1"/>
</dbReference>
<dbReference type="InterPro" id="IPR045206">
    <property type="entry name" value="Maestro_heat-like_prot"/>
</dbReference>
<dbReference type="GO" id="GO:0005737">
    <property type="term" value="C:cytoplasm"/>
    <property type="evidence" value="ECO:0007669"/>
    <property type="project" value="TreeGrafter"/>
</dbReference>
<dbReference type="InterPro" id="IPR056282">
    <property type="entry name" value="MROH2B-like_N_HEAT"/>
</dbReference>
<organism evidence="7">
    <name type="scientific">Percolomonas cosmopolitus</name>
    <dbReference type="NCBI Taxonomy" id="63605"/>
    <lineage>
        <taxon>Eukaryota</taxon>
        <taxon>Discoba</taxon>
        <taxon>Heterolobosea</taxon>
        <taxon>Tetramitia</taxon>
        <taxon>Eutetramitia</taxon>
        <taxon>Percolomonadidae</taxon>
        <taxon>Percolomonas</taxon>
    </lineage>
</organism>
<feature type="domain" description="MROH2B-like N-terminal HEAT-repeats" evidence="5">
    <location>
        <begin position="90"/>
        <end position="306"/>
    </location>
</feature>
<feature type="domain" description="Maestro/Maestro-like HEAT-repeats" evidence="6">
    <location>
        <begin position="1417"/>
        <end position="1685"/>
    </location>
</feature>
<dbReference type="Gene3D" id="1.25.10.10">
    <property type="entry name" value="Leucine-rich Repeat Variant"/>
    <property type="match status" value="3"/>
</dbReference>
<dbReference type="InterPro" id="IPR016024">
    <property type="entry name" value="ARM-type_fold"/>
</dbReference>
<dbReference type="Pfam" id="PF21047">
    <property type="entry name" value="HEAT_Maestro"/>
    <property type="match status" value="1"/>
</dbReference>
<protein>
    <submittedName>
        <fullName evidence="7">Uncharacterized protein</fullName>
    </submittedName>
</protein>
<evidence type="ECO:0000259" key="6">
    <source>
        <dbReference type="Pfam" id="PF23227"/>
    </source>
</evidence>
<feature type="region of interest" description="Disordered" evidence="2">
    <location>
        <begin position="1"/>
        <end position="41"/>
    </location>
</feature>
<dbReference type="EMBL" id="HBGD01001179">
    <property type="protein sequence ID" value="CAD9077708.1"/>
    <property type="molecule type" value="Transcribed_RNA"/>
</dbReference>
<feature type="domain" description="Maestro-like HEAT-repeats" evidence="3">
    <location>
        <begin position="1027"/>
        <end position="1226"/>
    </location>
</feature>
<keyword evidence="1" id="KW-0677">Repeat</keyword>